<protein>
    <recommendedName>
        <fullName evidence="1">Suppressor of fused-like domain-containing protein</fullName>
    </recommendedName>
</protein>
<dbReference type="EMBL" id="BOQT01000017">
    <property type="protein sequence ID" value="GIN22476.1"/>
    <property type="molecule type" value="Genomic_DNA"/>
</dbReference>
<sequence length="352" mass="39728">MSEEVRSVGWEAIDNEMERLYGKQEPKHYGPLISYALGGPDPLEGISAYVSQEPFPHWHLVTYGFSDLYENENKDSEYSGYGFELTFRLKKDPEEEEPPAWSLNFLQNLGRYVFSSGNLFREGDYLNANGPIALETDTLIQSIAFIQDPELPPIETENGSVEFLQVVGITLDELEAMQMWNTLSLLQAASPHLPLYITDLQRQTFMDEPMMKEALEKGMEQDGSNTGFLFLDNLQWLQKKSLLKSTYTLTVGAKDAPLLAKILKGRISKKRDLTLIGADLSITFTQAEQSEIKAEEANKITIGVNDQCMGELEEVLVPYESKHNLNSFKKLILQIVKSEIKDQDGKVVKTIG</sequence>
<dbReference type="Proteomes" id="UP000680279">
    <property type="component" value="Unassembled WGS sequence"/>
</dbReference>
<evidence type="ECO:0000313" key="2">
    <source>
        <dbReference type="EMBL" id="GIN22476.1"/>
    </source>
</evidence>
<evidence type="ECO:0000313" key="3">
    <source>
        <dbReference type="Proteomes" id="UP000680279"/>
    </source>
</evidence>
<evidence type="ECO:0000259" key="1">
    <source>
        <dbReference type="Pfam" id="PF05076"/>
    </source>
</evidence>
<dbReference type="InterPro" id="IPR037181">
    <property type="entry name" value="SUFU_N"/>
</dbReference>
<feature type="domain" description="Suppressor of fused-like" evidence="1">
    <location>
        <begin position="39"/>
        <end position="203"/>
    </location>
</feature>
<reference evidence="2 3" key="1">
    <citation type="submission" date="2021-03" db="EMBL/GenBank/DDBJ databases">
        <title>Antimicrobial resistance genes in bacteria isolated from Japanese honey, and their potential for conferring macrolide and lincosamide resistance in the American foulbrood pathogen Paenibacillus larvae.</title>
        <authorList>
            <person name="Okamoto M."/>
            <person name="Kumagai M."/>
            <person name="Kanamori H."/>
            <person name="Takamatsu D."/>
        </authorList>
    </citation>
    <scope>NUCLEOTIDE SEQUENCE [LARGE SCALE GENOMIC DNA]</scope>
    <source>
        <strain evidence="2 3">J1TS3</strain>
    </source>
</reference>
<accession>A0ABQ4KBS5</accession>
<comment type="caution">
    <text evidence="2">The sequence shown here is derived from an EMBL/GenBank/DDBJ whole genome shotgun (WGS) entry which is preliminary data.</text>
</comment>
<dbReference type="InterPro" id="IPR007768">
    <property type="entry name" value="Suppressor_of_fused"/>
</dbReference>
<dbReference type="Pfam" id="PF05076">
    <property type="entry name" value="SUFU"/>
    <property type="match status" value="1"/>
</dbReference>
<dbReference type="PANTHER" id="PTHR10928">
    <property type="entry name" value="SUPPRESSOR OF FUSED"/>
    <property type="match status" value="1"/>
</dbReference>
<dbReference type="PIRSF" id="PIRSF038192">
    <property type="entry name" value="Txn_reg_BtrU_prd"/>
    <property type="match status" value="1"/>
</dbReference>
<organism evidence="2 3">
    <name type="scientific">Siminovitchia fordii</name>
    <dbReference type="NCBI Taxonomy" id="254759"/>
    <lineage>
        <taxon>Bacteria</taxon>
        <taxon>Bacillati</taxon>
        <taxon>Bacillota</taxon>
        <taxon>Bacilli</taxon>
        <taxon>Bacillales</taxon>
        <taxon>Bacillaceae</taxon>
        <taxon>Siminovitchia</taxon>
    </lineage>
</organism>
<gene>
    <name evidence="2" type="ORF">J1TS3_36100</name>
</gene>
<dbReference type="PANTHER" id="PTHR10928:SF2">
    <property type="entry name" value="SUPPRESSOR OF FUSED HOMOLOG"/>
    <property type="match status" value="1"/>
</dbReference>
<dbReference type="RefSeq" id="WP_212963616.1">
    <property type="nucleotide sequence ID" value="NZ_BOQT01000017.1"/>
</dbReference>
<dbReference type="InterPro" id="IPR020941">
    <property type="entry name" value="SUFU-like_domain"/>
</dbReference>
<proteinExistence type="predicted"/>
<keyword evidence="3" id="KW-1185">Reference proteome</keyword>
<dbReference type="InterPro" id="IPR017429">
    <property type="entry name" value="Suppressor_of_fused_bac"/>
</dbReference>
<name>A0ABQ4KBS5_9BACI</name>
<dbReference type="SUPFAM" id="SSF103359">
    <property type="entry name" value="Suppressor of Fused, N-terminal domain"/>
    <property type="match status" value="1"/>
</dbReference>